<dbReference type="AlphaFoldDB" id="A0AAU8MRL2"/>
<organism evidence="3">
    <name type="scientific">Lysobacter firmicutimachus</name>
    <dbReference type="NCBI Taxonomy" id="1792846"/>
    <lineage>
        <taxon>Bacteria</taxon>
        <taxon>Pseudomonadati</taxon>
        <taxon>Pseudomonadota</taxon>
        <taxon>Gammaproteobacteria</taxon>
        <taxon>Lysobacterales</taxon>
        <taxon>Lysobacteraceae</taxon>
        <taxon>Lysobacter</taxon>
    </lineage>
</organism>
<gene>
    <name evidence="3" type="ORF">ABU614_16080</name>
</gene>
<dbReference type="EMBL" id="CP159925">
    <property type="protein sequence ID" value="XCO73898.1"/>
    <property type="molecule type" value="Genomic_DNA"/>
</dbReference>
<keyword evidence="2" id="KW-0732">Signal</keyword>
<reference evidence="3" key="1">
    <citation type="submission" date="2024-06" db="EMBL/GenBank/DDBJ databases">
        <authorList>
            <person name="Li S."/>
        </authorList>
    </citation>
    <scope>NUCLEOTIDE SEQUENCE</scope>
    <source>
        <strain evidence="3">SR10</strain>
    </source>
</reference>
<feature type="region of interest" description="Disordered" evidence="1">
    <location>
        <begin position="89"/>
        <end position="108"/>
    </location>
</feature>
<evidence type="ECO:0000256" key="2">
    <source>
        <dbReference type="SAM" id="SignalP"/>
    </source>
</evidence>
<feature type="compositionally biased region" description="Low complexity" evidence="1">
    <location>
        <begin position="98"/>
        <end position="108"/>
    </location>
</feature>
<feature type="signal peptide" evidence="2">
    <location>
        <begin position="1"/>
        <end position="22"/>
    </location>
</feature>
<name>A0AAU8MRL2_9GAMM</name>
<proteinExistence type="predicted"/>
<dbReference type="RefSeq" id="WP_064749012.1">
    <property type="nucleotide sequence ID" value="NZ_CP159925.1"/>
</dbReference>
<evidence type="ECO:0000256" key="1">
    <source>
        <dbReference type="SAM" id="MobiDB-lite"/>
    </source>
</evidence>
<sequence length="192" mass="20474">MPYSRSVAAAAALLALSSIAGAAPPAASPAADLDRVRGCWIQRVEPDGKATRWLRLLPDHERPGWLGGQIQRADGDDPDRRLQLAFSRDGERASLTRATPAAHAGGATPQGLVVQTHTRIDFVRALASGQAAADAASGATTLEYRASNGAQRLRVEVEDERLRLSIDGLGPLRPRRPPIAQTLFDGRRDGCD</sequence>
<evidence type="ECO:0000313" key="3">
    <source>
        <dbReference type="EMBL" id="XCO73898.1"/>
    </source>
</evidence>
<accession>A0AAU8MRL2</accession>
<protein>
    <submittedName>
        <fullName evidence="3">Uncharacterized protein</fullName>
    </submittedName>
</protein>
<feature type="chain" id="PRO_5043347318" evidence="2">
    <location>
        <begin position="23"/>
        <end position="192"/>
    </location>
</feature>